<keyword evidence="3" id="KW-1185">Reference proteome</keyword>
<sequence length="205" mass="22793">MKKVISEDIVAGGYGQTFKVKANQTLTIIDLEGEQVVDFTAFCQPDDKEFLSMSRSRAALMRKVFTTGDTLYTNLSKPMLVIEEDTFGIHDSTYSSCDSADYLRYGGITNHRNCKQNFIDNLAPYGIEEWRLPDPWNIFQNTPDMSSIISGAQADELKHSKAGDSITLRFLRDSLVAISACPFTLKGFNGGKATPVKVVIQEEAE</sequence>
<gene>
    <name evidence="2" type="ORF">AAVZ08_10945</name>
</gene>
<reference evidence="2 3" key="1">
    <citation type="submission" date="2024-04" db="EMBL/GenBank/DDBJ databases">
        <title>Limosilactobacillus allomucosae sp. nov., a novel species isolated from wild boar faecal samples as potential probiotics for domestic pigs.</title>
        <authorList>
            <person name="Chen B."/>
        </authorList>
    </citation>
    <scope>NUCLEOTIDE SEQUENCE [LARGE SCALE GENOMIC DNA]</scope>
    <source>
        <strain evidence="2 3">WILCCON 0055</strain>
    </source>
</reference>
<evidence type="ECO:0000259" key="1">
    <source>
        <dbReference type="Pfam" id="PF09347"/>
    </source>
</evidence>
<name>A0ABV0I7E2_9LACO</name>
<comment type="caution">
    <text evidence="2">The sequence shown here is derived from an EMBL/GenBank/DDBJ whole genome shotgun (WGS) entry which is preliminary data.</text>
</comment>
<accession>A0ABV0I7E2</accession>
<protein>
    <submittedName>
        <fullName evidence="2">Urea carboxylase-associated family protein</fullName>
    </submittedName>
</protein>
<dbReference type="PANTHER" id="PTHR31527:SF0">
    <property type="entry name" value="RE64534P"/>
    <property type="match status" value="1"/>
</dbReference>
<dbReference type="InterPro" id="IPR018959">
    <property type="entry name" value="DUF1989"/>
</dbReference>
<proteinExistence type="predicted"/>
<dbReference type="Proteomes" id="UP001456307">
    <property type="component" value="Unassembled WGS sequence"/>
</dbReference>
<evidence type="ECO:0000313" key="3">
    <source>
        <dbReference type="Proteomes" id="UP001456307"/>
    </source>
</evidence>
<feature type="domain" description="DUF1989" evidence="1">
    <location>
        <begin position="9"/>
        <end position="174"/>
    </location>
</feature>
<dbReference type="Pfam" id="PF09347">
    <property type="entry name" value="DUF1989"/>
    <property type="match status" value="1"/>
</dbReference>
<dbReference type="EMBL" id="JBCNVT010000002">
    <property type="protein sequence ID" value="MEO5287077.1"/>
    <property type="molecule type" value="Genomic_DNA"/>
</dbReference>
<dbReference type="PANTHER" id="PTHR31527">
    <property type="entry name" value="RE64534P"/>
    <property type="match status" value="1"/>
</dbReference>
<organism evidence="2 3">
    <name type="scientific">Limosilactobacillus allomucosae</name>
    <dbReference type="NCBI Taxonomy" id="3142938"/>
    <lineage>
        <taxon>Bacteria</taxon>
        <taxon>Bacillati</taxon>
        <taxon>Bacillota</taxon>
        <taxon>Bacilli</taxon>
        <taxon>Lactobacillales</taxon>
        <taxon>Lactobacillaceae</taxon>
        <taxon>Limosilactobacillus</taxon>
    </lineage>
</organism>
<evidence type="ECO:0000313" key="2">
    <source>
        <dbReference type="EMBL" id="MEO5287077.1"/>
    </source>
</evidence>
<dbReference type="RefSeq" id="WP_347954068.1">
    <property type="nucleotide sequence ID" value="NZ_JBCNVR010000002.1"/>
</dbReference>